<evidence type="ECO:0000313" key="4">
    <source>
        <dbReference type="Proteomes" id="UP001165083"/>
    </source>
</evidence>
<name>A0A9W6TWL0_9STRA</name>
<evidence type="ECO:0000259" key="2">
    <source>
        <dbReference type="Pfam" id="PF19259"/>
    </source>
</evidence>
<dbReference type="OrthoDB" id="5311529at2759"/>
<dbReference type="AlphaFoldDB" id="A0A9W6TWL0"/>
<accession>A0A9W6TWL0</accession>
<feature type="compositionally biased region" description="Low complexity" evidence="1">
    <location>
        <begin position="195"/>
        <end position="207"/>
    </location>
</feature>
<comment type="caution">
    <text evidence="3">The sequence shown here is derived from an EMBL/GenBank/DDBJ whole genome shotgun (WGS) entry which is preliminary data.</text>
</comment>
<feature type="region of interest" description="Disordered" evidence="1">
    <location>
        <begin position="195"/>
        <end position="216"/>
    </location>
</feature>
<evidence type="ECO:0000313" key="3">
    <source>
        <dbReference type="EMBL" id="GMF21312.1"/>
    </source>
</evidence>
<dbReference type="InterPro" id="IPR045358">
    <property type="entry name" value="Ty3_capsid"/>
</dbReference>
<dbReference type="EMBL" id="BSXW01000404">
    <property type="protein sequence ID" value="GMF21312.1"/>
    <property type="molecule type" value="Genomic_DNA"/>
</dbReference>
<reference evidence="3" key="1">
    <citation type="submission" date="2023-04" db="EMBL/GenBank/DDBJ databases">
        <title>Phytophthora lilii NBRC 32176.</title>
        <authorList>
            <person name="Ichikawa N."/>
            <person name="Sato H."/>
            <person name="Tonouchi N."/>
        </authorList>
    </citation>
    <scope>NUCLEOTIDE SEQUENCE</scope>
    <source>
        <strain evidence="3">NBRC 32176</strain>
    </source>
</reference>
<organism evidence="3 4">
    <name type="scientific">Phytophthora lilii</name>
    <dbReference type="NCBI Taxonomy" id="2077276"/>
    <lineage>
        <taxon>Eukaryota</taxon>
        <taxon>Sar</taxon>
        <taxon>Stramenopiles</taxon>
        <taxon>Oomycota</taxon>
        <taxon>Peronosporomycetes</taxon>
        <taxon>Peronosporales</taxon>
        <taxon>Peronosporaceae</taxon>
        <taxon>Phytophthora</taxon>
    </lineage>
</organism>
<proteinExistence type="predicted"/>
<dbReference type="Proteomes" id="UP001165083">
    <property type="component" value="Unassembled WGS sequence"/>
</dbReference>
<dbReference type="Pfam" id="PF19259">
    <property type="entry name" value="Ty3_capsid"/>
    <property type="match status" value="1"/>
</dbReference>
<sequence>MAQFFSKDVSSTSGACLAPLPKNVGEDSTFVAGPLWLRPYLLVSESRRTGIMALFTFGLVFFTTIEVSTAITPSIADKSVTTTAMLTVNRMHAPFKPQDFAPRAVRDELENGDADTRALTPTPDQQLENALAGVRQEMPALHDDLRQEVSTSLTRISTEIQELQGNLANLVQGMTNMLTTLNQAHTMAQAAQQMAADARNGANNQPQSNPPPPGAGLQVNMELPRPDANVEMTSPTQVAPAATGFAMPRLRKMDVNPPIFDGMIDGIKLNSFIFQFESYLKQKGYNIQHYDHLLINELNQCVRKNGVSWYERYMTDPATVKSWSAMKVDMMREFRKPNFDDKIRNQLLTLRQTGAYHGYVSKFRELQRVVRLDELTAVGLFVNGLANSEMKKAIQRKHPTSFRAAVEAGFLEWNVQGKSNAIASQQNNNVSEKRGRAGNTKQARGGAAAKATRNSQSNSQSIKPASTLCSHCCRGVHNIDDCWVLHPEKKPQHLQQKQKLQQIHAMLETLMVGNEQARSSTATEPSN</sequence>
<keyword evidence="4" id="KW-1185">Reference proteome</keyword>
<feature type="compositionally biased region" description="Polar residues" evidence="1">
    <location>
        <begin position="452"/>
        <end position="461"/>
    </location>
</feature>
<protein>
    <submittedName>
        <fullName evidence="3">Unnamed protein product</fullName>
    </submittedName>
</protein>
<feature type="domain" description="Ty3 transposon capsid-like protein" evidence="2">
    <location>
        <begin position="255"/>
        <end position="435"/>
    </location>
</feature>
<feature type="region of interest" description="Disordered" evidence="1">
    <location>
        <begin position="423"/>
        <end position="461"/>
    </location>
</feature>
<gene>
    <name evidence="3" type="ORF">Plil01_000840200</name>
</gene>
<evidence type="ECO:0000256" key="1">
    <source>
        <dbReference type="SAM" id="MobiDB-lite"/>
    </source>
</evidence>